<feature type="domain" description="Cytochrome c" evidence="5">
    <location>
        <begin position="243"/>
        <end position="331"/>
    </location>
</feature>
<name>A0ABW3XYS5_9FLAO</name>
<protein>
    <recommendedName>
        <fullName evidence="5">Cytochrome c domain-containing protein</fullName>
    </recommendedName>
</protein>
<reference evidence="7" key="1">
    <citation type="journal article" date="2019" name="Int. J. Syst. Evol. Microbiol.">
        <title>The Global Catalogue of Microorganisms (GCM) 10K type strain sequencing project: providing services to taxonomists for standard genome sequencing and annotation.</title>
        <authorList>
            <consortium name="The Broad Institute Genomics Platform"/>
            <consortium name="The Broad Institute Genome Sequencing Center for Infectious Disease"/>
            <person name="Wu L."/>
            <person name="Ma J."/>
        </authorList>
    </citation>
    <scope>NUCLEOTIDE SEQUENCE [LARGE SCALE GENOMIC DNA]</scope>
    <source>
        <strain evidence="7">CCUG 61485</strain>
    </source>
</reference>
<dbReference type="InterPro" id="IPR054337">
    <property type="entry name" value="Mtrc-MtrF-like_dom_II/IV"/>
</dbReference>
<organism evidence="6 7">
    <name type="scientific">Namhaeicola litoreus</name>
    <dbReference type="NCBI Taxonomy" id="1052145"/>
    <lineage>
        <taxon>Bacteria</taxon>
        <taxon>Pseudomonadati</taxon>
        <taxon>Bacteroidota</taxon>
        <taxon>Flavobacteriia</taxon>
        <taxon>Flavobacteriales</taxon>
        <taxon>Flavobacteriaceae</taxon>
        <taxon>Namhaeicola</taxon>
    </lineage>
</organism>
<dbReference type="SUPFAM" id="SSF48695">
    <property type="entry name" value="Multiheme cytochromes"/>
    <property type="match status" value="1"/>
</dbReference>
<evidence type="ECO:0000256" key="1">
    <source>
        <dbReference type="ARBA" id="ARBA00022723"/>
    </source>
</evidence>
<feature type="chain" id="PRO_5047462504" description="Cytochrome c domain-containing protein" evidence="4">
    <location>
        <begin position="24"/>
        <end position="356"/>
    </location>
</feature>
<dbReference type="InterPro" id="IPR009056">
    <property type="entry name" value="Cyt_c-like_dom"/>
</dbReference>
<proteinExistence type="predicted"/>
<dbReference type="InterPro" id="IPR036280">
    <property type="entry name" value="Multihaem_cyt_sf"/>
</dbReference>
<keyword evidence="3" id="KW-0349">Heme</keyword>
<evidence type="ECO:0000256" key="2">
    <source>
        <dbReference type="ARBA" id="ARBA00023004"/>
    </source>
</evidence>
<evidence type="ECO:0000259" key="5">
    <source>
        <dbReference type="PROSITE" id="PS51007"/>
    </source>
</evidence>
<accession>A0ABW3XYS5</accession>
<keyword evidence="4" id="KW-0732">Signal</keyword>
<evidence type="ECO:0000313" key="6">
    <source>
        <dbReference type="EMBL" id="MFD1314727.1"/>
    </source>
</evidence>
<dbReference type="Proteomes" id="UP001597201">
    <property type="component" value="Unassembled WGS sequence"/>
</dbReference>
<dbReference type="Gene3D" id="1.10.1130.10">
    <property type="entry name" value="Flavocytochrome C3, Chain A"/>
    <property type="match status" value="1"/>
</dbReference>
<keyword evidence="7" id="KW-1185">Reference proteome</keyword>
<evidence type="ECO:0000313" key="7">
    <source>
        <dbReference type="Proteomes" id="UP001597201"/>
    </source>
</evidence>
<gene>
    <name evidence="6" type="ORF">ACFQ39_03790</name>
</gene>
<comment type="caution">
    <text evidence="6">The sequence shown here is derived from an EMBL/GenBank/DDBJ whole genome shotgun (WGS) entry which is preliminary data.</text>
</comment>
<dbReference type="RefSeq" id="WP_377176610.1">
    <property type="nucleotide sequence ID" value="NZ_JBHTMY010000002.1"/>
</dbReference>
<evidence type="ECO:0000256" key="4">
    <source>
        <dbReference type="SAM" id="SignalP"/>
    </source>
</evidence>
<dbReference type="PROSITE" id="PS51257">
    <property type="entry name" value="PROKAR_LIPOPROTEIN"/>
    <property type="match status" value="1"/>
</dbReference>
<keyword evidence="1 3" id="KW-0479">Metal-binding</keyword>
<feature type="signal peptide" evidence="4">
    <location>
        <begin position="1"/>
        <end position="23"/>
    </location>
</feature>
<evidence type="ECO:0000256" key="3">
    <source>
        <dbReference type="PROSITE-ProRule" id="PRU00433"/>
    </source>
</evidence>
<sequence length="356" mass="37754">MKTLKSISSLVLLAISIMFMSCTTDPIPGPPGADGLDGVDGVDGMDGINGTTECATCHTIAHKEEIEGKFAMSGHGSMDGAWARGRSASCAQCHGSLGYVDYINNGAVSEAEGAYANTGVMNCKTCHDTHTTFDFENEGYDYALRNFDPVKLVIDEATIIDFGGTSNNCITCHQPRNSYPVPGGTGEVTITSQRYGPHHGPQATMLQGIMAANLTGSTQYPAPGSATHRTGSSCVNCHMNEGTTEDNGSHTFNVSLNACTTCHENMTEIPDEINGFTADFKALEDLLLAKGYIGEDGYVKGPNGENASSSNPLVVSAQDASAIWNYKTVYEDQSHGIHNPAYTRALLKNSIEALQN</sequence>
<dbReference type="Pfam" id="PF22113">
    <property type="entry name" value="Mtrc-MtrF_II-IV_dom"/>
    <property type="match status" value="1"/>
</dbReference>
<dbReference type="EMBL" id="JBHTMY010000002">
    <property type="protein sequence ID" value="MFD1314727.1"/>
    <property type="molecule type" value="Genomic_DNA"/>
</dbReference>
<dbReference type="PROSITE" id="PS51007">
    <property type="entry name" value="CYTC"/>
    <property type="match status" value="1"/>
</dbReference>
<keyword evidence="2 3" id="KW-0408">Iron</keyword>